<sequence length="661" mass="72321">MLSVFETLYSLSILIMDAEEQPADPDNMKEQVVPVSAKNENSVSPNSSQGAATIGHTREAAAQSGSFSGGDRSVYSPTIYAPQAQGFYYRGYDNVTGEWDEYAPYVNAEGLELGSPGVYNDNPSLVFHTGYGYTPQMPYGPYSPVTTPSVGGDANMYSPQQFPFSGPPYYQQLVPPSMPYITSPTPVSQPELTTLLGADQQNDNMLFGPRPGYPPPVGSFGRGSIPGNSGALGFHDLQQGFDGLRSGGLWSDWSKTSDRQRPLTPISPAVSPQPIGTFGSYGQNVPMASQQQRSFYGFGSGLNSYNRGYMHSGFNQSSSFGGASISTLGMNNQGWVSLDNSKRRGRGNGSLCGCNGNLDILSEQNRGPRASKPRIQLTDEQGSSVDNSKLSKAAVKILNESYNRPDFVTDYTDAKFFIIKSYSEDNVHKSIKYGVWASTPNGNKKLDSAYREAKEKQETCPVFLLFSVNASAQFCGVAEMVGPVDFEKSVDYWQQDKWSGQFPLKWHIIKDVPNSQFRHIVLENNDNKPVTNSRDTQEVKLDQGIEMLNIFKNYETDMSILDDFDFYEDRQKAMQERKSRQQASLMTVGVVGENDHRNAVTYPGDFIKQMSKSFAQVVCLDEGNKEGTGSDRPPSASEGSMGARVTLEDALPAAVSSAQTG</sequence>
<dbReference type="Proteomes" id="UP001164250">
    <property type="component" value="Chromosome 11"/>
</dbReference>
<organism evidence="1 2">
    <name type="scientific">Pistacia atlantica</name>
    <dbReference type="NCBI Taxonomy" id="434234"/>
    <lineage>
        <taxon>Eukaryota</taxon>
        <taxon>Viridiplantae</taxon>
        <taxon>Streptophyta</taxon>
        <taxon>Embryophyta</taxon>
        <taxon>Tracheophyta</taxon>
        <taxon>Spermatophyta</taxon>
        <taxon>Magnoliopsida</taxon>
        <taxon>eudicotyledons</taxon>
        <taxon>Gunneridae</taxon>
        <taxon>Pentapetalae</taxon>
        <taxon>rosids</taxon>
        <taxon>malvids</taxon>
        <taxon>Sapindales</taxon>
        <taxon>Anacardiaceae</taxon>
        <taxon>Pistacia</taxon>
    </lineage>
</organism>
<name>A0ACC1AD87_9ROSI</name>
<dbReference type="EMBL" id="CM047907">
    <property type="protein sequence ID" value="KAJ0083983.1"/>
    <property type="molecule type" value="Genomic_DNA"/>
</dbReference>
<protein>
    <submittedName>
        <fullName evidence="1">Uncharacterized protein</fullName>
    </submittedName>
</protein>
<evidence type="ECO:0000313" key="1">
    <source>
        <dbReference type="EMBL" id="KAJ0083983.1"/>
    </source>
</evidence>
<accession>A0ACC1AD87</accession>
<reference evidence="2" key="1">
    <citation type="journal article" date="2023" name="G3 (Bethesda)">
        <title>Genome assembly and association tests identify interacting loci associated with vigor, precocity, and sex in interspecific pistachio rootstocks.</title>
        <authorList>
            <person name="Palmer W."/>
            <person name="Jacygrad E."/>
            <person name="Sagayaradj S."/>
            <person name="Cavanaugh K."/>
            <person name="Han R."/>
            <person name="Bertier L."/>
            <person name="Beede B."/>
            <person name="Kafkas S."/>
            <person name="Golino D."/>
            <person name="Preece J."/>
            <person name="Michelmore R."/>
        </authorList>
    </citation>
    <scope>NUCLEOTIDE SEQUENCE [LARGE SCALE GENOMIC DNA]</scope>
</reference>
<comment type="caution">
    <text evidence="1">The sequence shown here is derived from an EMBL/GenBank/DDBJ whole genome shotgun (WGS) entry which is preliminary data.</text>
</comment>
<gene>
    <name evidence="1" type="ORF">Patl1_30963</name>
</gene>
<evidence type="ECO:0000313" key="2">
    <source>
        <dbReference type="Proteomes" id="UP001164250"/>
    </source>
</evidence>
<proteinExistence type="predicted"/>
<keyword evidence="2" id="KW-1185">Reference proteome</keyword>